<proteinExistence type="predicted"/>
<dbReference type="Proteomes" id="UP000319836">
    <property type="component" value="Unassembled WGS sequence"/>
</dbReference>
<organism evidence="1 2">
    <name type="scientific">Eiseniibacteriota bacterium</name>
    <dbReference type="NCBI Taxonomy" id="2212470"/>
    <lineage>
        <taxon>Bacteria</taxon>
        <taxon>Candidatus Eiseniibacteriota</taxon>
    </lineage>
</organism>
<evidence type="ECO:0000313" key="2">
    <source>
        <dbReference type="Proteomes" id="UP000319836"/>
    </source>
</evidence>
<dbReference type="EMBL" id="VBPA01000161">
    <property type="protein sequence ID" value="TMQ71007.1"/>
    <property type="molecule type" value="Genomic_DNA"/>
</dbReference>
<protein>
    <submittedName>
        <fullName evidence="1">Uncharacterized protein</fullName>
    </submittedName>
</protein>
<evidence type="ECO:0000313" key="1">
    <source>
        <dbReference type="EMBL" id="TMQ71007.1"/>
    </source>
</evidence>
<dbReference type="AlphaFoldDB" id="A0A538U553"/>
<name>A0A538U553_UNCEI</name>
<accession>A0A538U553</accession>
<comment type="caution">
    <text evidence="1">The sequence shown here is derived from an EMBL/GenBank/DDBJ whole genome shotgun (WGS) entry which is preliminary data.</text>
</comment>
<reference evidence="1 2" key="1">
    <citation type="journal article" date="2019" name="Nat. Microbiol.">
        <title>Mediterranean grassland soil C-N compound turnover is dependent on rainfall and depth, and is mediated by genomically divergent microorganisms.</title>
        <authorList>
            <person name="Diamond S."/>
            <person name="Andeer P.F."/>
            <person name="Li Z."/>
            <person name="Crits-Christoph A."/>
            <person name="Burstein D."/>
            <person name="Anantharaman K."/>
            <person name="Lane K.R."/>
            <person name="Thomas B.C."/>
            <person name="Pan C."/>
            <person name="Northen T.R."/>
            <person name="Banfield J.F."/>
        </authorList>
    </citation>
    <scope>NUCLEOTIDE SEQUENCE [LARGE SCALE GENOMIC DNA]</scope>
    <source>
        <strain evidence="1">WS_10</strain>
    </source>
</reference>
<gene>
    <name evidence="1" type="ORF">E6K80_06835</name>
</gene>
<sequence>MSRCLFDPVDPTRIGSLDRALQARVNGEIYRFASALTRARFVKDPVRWCGILRDPVSGVRFFPDRFSPRIPTTESPYFFESDSTALAFRKDPEQYAIHRR</sequence>